<dbReference type="EMBL" id="WHLY01000002">
    <property type="protein sequence ID" value="MPR33853.1"/>
    <property type="molecule type" value="Genomic_DNA"/>
</dbReference>
<evidence type="ECO:0008006" key="3">
    <source>
        <dbReference type="Google" id="ProtNLM"/>
    </source>
</evidence>
<dbReference type="Proteomes" id="UP000479293">
    <property type="component" value="Unassembled WGS sequence"/>
</dbReference>
<evidence type="ECO:0000313" key="2">
    <source>
        <dbReference type="Proteomes" id="UP000479293"/>
    </source>
</evidence>
<gene>
    <name evidence="1" type="ORF">GBK04_10850</name>
</gene>
<dbReference type="RefSeq" id="WP_152759578.1">
    <property type="nucleotide sequence ID" value="NZ_WHLY01000002.1"/>
</dbReference>
<organism evidence="1 2">
    <name type="scientific">Salmonirosea aquatica</name>
    <dbReference type="NCBI Taxonomy" id="2654236"/>
    <lineage>
        <taxon>Bacteria</taxon>
        <taxon>Pseudomonadati</taxon>
        <taxon>Bacteroidota</taxon>
        <taxon>Cytophagia</taxon>
        <taxon>Cytophagales</taxon>
        <taxon>Spirosomataceae</taxon>
        <taxon>Salmonirosea</taxon>
    </lineage>
</organism>
<reference evidence="1 2" key="1">
    <citation type="submission" date="2019-10" db="EMBL/GenBank/DDBJ databases">
        <title>Draft Genome Sequence of Cytophagaceae sp. SJW1-29.</title>
        <authorList>
            <person name="Choi A."/>
        </authorList>
    </citation>
    <scope>NUCLEOTIDE SEQUENCE [LARGE SCALE GENOMIC DNA]</scope>
    <source>
        <strain evidence="1 2">SJW1-29</strain>
    </source>
</reference>
<protein>
    <recommendedName>
        <fullName evidence="3">Cell division protein FtsQ</fullName>
    </recommendedName>
</protein>
<accession>A0A7C9FY54</accession>
<name>A0A7C9FY54_9BACT</name>
<sequence>MLRKFDYSKKWLGKTLWLLVFLLGVGMAESRVSTQQCDNLLVNVDYDSGIRFINQSDVENLLTANGHEPLHGSKQKNIQLATLEKRIRINKLVRDCQVYHDLAGNLVVDIEQEKPVARWINSSQNEEWHKSSGFYINGDGDFIPLSDRYSARVLMVAGPFFQNRADLRTGSGEAVLDLIKYIQEDPFWQAQVIQMNVSKNGEIDMLTALGNQRIEFGKAEDIKTKLTKLRIFYQKVMASDWSRYSRISIKYHDQIVCE</sequence>
<dbReference type="AlphaFoldDB" id="A0A7C9FY54"/>
<evidence type="ECO:0000313" key="1">
    <source>
        <dbReference type="EMBL" id="MPR33853.1"/>
    </source>
</evidence>
<comment type="caution">
    <text evidence="1">The sequence shown here is derived from an EMBL/GenBank/DDBJ whole genome shotgun (WGS) entry which is preliminary data.</text>
</comment>
<proteinExistence type="predicted"/>
<keyword evidence="2" id="KW-1185">Reference proteome</keyword>